<sequence>MEMEKFPVSLQPGPASSPDKSNKRTSLLTDGPEVKRRKQNFSEPSCSVPSTPPPFAGTSLLSPSTLHITPPSLSTPKAVSQASSVPLNKTTQKRVTHISVAKEAGIKAKNLTPGKKKLIEMVKKKHQIASAFKRRYQYSLKKAKIAAALAGKESAGNARFIGNLNISMGARVILNGEIKNHGKSLNNRRWTVKEKCWALALYKRSARAYKWLRRSVTLPGEKALKSILTKIKLEPGVSRFLLKVLQQKLLNRDAESETVKQGARLVTVAFDEMFINEEVYYDTVTDQIRGVEDYGDKGRTSELANHVLVFMVEGAVEDLKFPVGYYPVHSTCPSDTLAILVPSVIRDLQGIRVTVLATISDQGPTNRGAVTILRGSSDQGQYDNVYTVKGERIVHLWDTPHLLKSIRNNILTSDLEFGQGKVAQWRHVIEFYKMDEGICKTSSLTYAHMCPAGKNKMRVKLAAQVLSEKVSSAMFTFTHLTGDRLAHWNQTAQLIKEVDELFDSMNGPGRKDKQKARRNNVNNNSYHMQYWREMRQKLTEWVFIRKETPDSPGGVRHIPPCVEGLQANLISYGRLWNKLKNIGIDTMKLRNFNQDKLENYFCLIRQSCGDNTDPTLPQFVAGMKTALVMEVSKGASGSAVGNCEDDDTAFVADLADLIAMSATEAEDTPEPVLLRANLPATQKPVPNGKIARQGPTLTCVEICSAVLQTVKECQTCHSVLTTSDSSSDTALQMMREEMSCQDKPSPHLINSFLMSQKAIVACWKELQSKKKITDSVIEKLQDLDALGWVKCPTHQDQVKSLLRSLFATFLIRQQCKQVNQEIKETRKRVTRQILRAKGKNVPADFGLEEIHTDDWRLLTGLQAVNKSAAVILQDTNPFLSSTELLRAAIQSTSEPVPPNVAAIPVASASIEKGGLADEMALLEQFEAATSGGADKVIACSSNETLTLHTIPVVIPSEPHLNQNIQTSLDVIRNGKANDLTVVKLKDVLRFWKIGGYSSLKKNDLVALVQHKFQEIQNKAQN</sequence>
<name>A0AAE1L843_9NEOP</name>
<proteinExistence type="predicted"/>
<gene>
    <name evidence="5" type="ORF">KUF71_004065</name>
</gene>
<dbReference type="Pfam" id="PF21787">
    <property type="entry name" value="TNP-like_RNaseH_N"/>
    <property type="match status" value="1"/>
</dbReference>
<evidence type="ECO:0000313" key="6">
    <source>
        <dbReference type="Proteomes" id="UP001219518"/>
    </source>
</evidence>
<dbReference type="InterPro" id="IPR048365">
    <property type="entry name" value="TNP-like_RNaseH_N"/>
</dbReference>
<dbReference type="Proteomes" id="UP001219518">
    <property type="component" value="Unassembled WGS sequence"/>
</dbReference>
<dbReference type="AlphaFoldDB" id="A0AAE1L843"/>
<keyword evidence="6" id="KW-1185">Reference proteome</keyword>
<reference evidence="5" key="1">
    <citation type="submission" date="2021-07" db="EMBL/GenBank/DDBJ databases">
        <authorList>
            <person name="Catto M.A."/>
            <person name="Jacobson A."/>
            <person name="Kennedy G."/>
            <person name="Labadie P."/>
            <person name="Hunt B.G."/>
            <person name="Srinivasan R."/>
        </authorList>
    </citation>
    <scope>NUCLEOTIDE SEQUENCE</scope>
    <source>
        <strain evidence="5">PL_HMW_Pooled</strain>
        <tissue evidence="5">Head</tissue>
    </source>
</reference>
<dbReference type="Pfam" id="PF21788">
    <property type="entry name" value="TNP-like_GBD"/>
    <property type="match status" value="1"/>
</dbReference>
<reference evidence="5" key="2">
    <citation type="journal article" date="2023" name="BMC Genomics">
        <title>Pest status, molecular evolution, and epigenetic factors derived from the genome assembly of Frankliniella fusca, a thysanopteran phytovirus vector.</title>
        <authorList>
            <person name="Catto M.A."/>
            <person name="Labadie P.E."/>
            <person name="Jacobson A.L."/>
            <person name="Kennedy G.G."/>
            <person name="Srinivasan R."/>
            <person name="Hunt B.G."/>
        </authorList>
    </citation>
    <scope>NUCLEOTIDE SEQUENCE</scope>
    <source>
        <strain evidence="5">PL_HMW_Pooled</strain>
    </source>
</reference>
<evidence type="ECO:0000259" key="3">
    <source>
        <dbReference type="Pfam" id="PF21788"/>
    </source>
</evidence>
<feature type="domain" description="Transposable element P transposase-like GTP-binding insertion" evidence="3">
    <location>
        <begin position="401"/>
        <end position="512"/>
    </location>
</feature>
<comment type="caution">
    <text evidence="5">The sequence shown here is derived from an EMBL/GenBank/DDBJ whole genome shotgun (WGS) entry which is preliminary data.</text>
</comment>
<dbReference type="EMBL" id="JAHWGI010000148">
    <property type="protein sequence ID" value="KAK3910191.1"/>
    <property type="molecule type" value="Genomic_DNA"/>
</dbReference>
<feature type="region of interest" description="Disordered" evidence="1">
    <location>
        <begin position="1"/>
        <end position="61"/>
    </location>
</feature>
<dbReference type="Pfam" id="PF21789">
    <property type="entry name" value="TNP-like_RNaseH_C"/>
    <property type="match status" value="1"/>
</dbReference>
<protein>
    <submittedName>
        <fullName evidence="5">DNA transposase</fullName>
    </submittedName>
</protein>
<dbReference type="InterPro" id="IPR048367">
    <property type="entry name" value="TNP-like_RNaseH_C"/>
</dbReference>
<accession>A0AAE1L843</accession>
<dbReference type="InterPro" id="IPR048366">
    <property type="entry name" value="TNP-like_GBD"/>
</dbReference>
<organism evidence="5 6">
    <name type="scientific">Frankliniella fusca</name>
    <dbReference type="NCBI Taxonomy" id="407009"/>
    <lineage>
        <taxon>Eukaryota</taxon>
        <taxon>Metazoa</taxon>
        <taxon>Ecdysozoa</taxon>
        <taxon>Arthropoda</taxon>
        <taxon>Hexapoda</taxon>
        <taxon>Insecta</taxon>
        <taxon>Pterygota</taxon>
        <taxon>Neoptera</taxon>
        <taxon>Paraneoptera</taxon>
        <taxon>Thysanoptera</taxon>
        <taxon>Terebrantia</taxon>
        <taxon>Thripoidea</taxon>
        <taxon>Thripidae</taxon>
        <taxon>Frankliniella</taxon>
    </lineage>
</organism>
<evidence type="ECO:0000313" key="5">
    <source>
        <dbReference type="EMBL" id="KAK3910191.1"/>
    </source>
</evidence>
<feature type="domain" description="Transposable element P transposase-like RNase H" evidence="2">
    <location>
        <begin position="234"/>
        <end position="373"/>
    </location>
</feature>
<evidence type="ECO:0000259" key="2">
    <source>
        <dbReference type="Pfam" id="PF21787"/>
    </source>
</evidence>
<evidence type="ECO:0000256" key="1">
    <source>
        <dbReference type="SAM" id="MobiDB-lite"/>
    </source>
</evidence>
<feature type="domain" description="Transposable element P transposase-like RNase H C-terminal" evidence="4">
    <location>
        <begin position="592"/>
        <end position="624"/>
    </location>
</feature>
<evidence type="ECO:0000259" key="4">
    <source>
        <dbReference type="Pfam" id="PF21789"/>
    </source>
</evidence>